<feature type="region of interest" description="Disordered" evidence="1">
    <location>
        <begin position="305"/>
        <end position="734"/>
    </location>
</feature>
<dbReference type="RefSeq" id="XP_033688020.1">
    <property type="nucleotide sequence ID" value="XM_033831894.1"/>
</dbReference>
<gene>
    <name evidence="2" type="ORF">BU26DRAFT_547615</name>
</gene>
<feature type="region of interest" description="Disordered" evidence="1">
    <location>
        <begin position="151"/>
        <end position="195"/>
    </location>
</feature>
<feature type="compositionally biased region" description="Basic and acidic residues" evidence="1">
    <location>
        <begin position="519"/>
        <end position="556"/>
    </location>
</feature>
<feature type="compositionally biased region" description="Pro residues" evidence="1">
    <location>
        <begin position="85"/>
        <end position="94"/>
    </location>
</feature>
<accession>A0A6A6IRK4</accession>
<reference evidence="2" key="1">
    <citation type="journal article" date="2020" name="Stud. Mycol.">
        <title>101 Dothideomycetes genomes: a test case for predicting lifestyles and emergence of pathogens.</title>
        <authorList>
            <person name="Haridas S."/>
            <person name="Albert R."/>
            <person name="Binder M."/>
            <person name="Bloem J."/>
            <person name="Labutti K."/>
            <person name="Salamov A."/>
            <person name="Andreopoulos B."/>
            <person name="Baker S."/>
            <person name="Barry K."/>
            <person name="Bills G."/>
            <person name="Bluhm B."/>
            <person name="Cannon C."/>
            <person name="Castanera R."/>
            <person name="Culley D."/>
            <person name="Daum C."/>
            <person name="Ezra D."/>
            <person name="Gonzalez J."/>
            <person name="Henrissat B."/>
            <person name="Kuo A."/>
            <person name="Liang C."/>
            <person name="Lipzen A."/>
            <person name="Lutzoni F."/>
            <person name="Magnuson J."/>
            <person name="Mondo S."/>
            <person name="Nolan M."/>
            <person name="Ohm R."/>
            <person name="Pangilinan J."/>
            <person name="Park H.-J."/>
            <person name="Ramirez L."/>
            <person name="Alfaro M."/>
            <person name="Sun H."/>
            <person name="Tritt A."/>
            <person name="Yoshinaga Y."/>
            <person name="Zwiers L.-H."/>
            <person name="Turgeon B."/>
            <person name="Goodwin S."/>
            <person name="Spatafora J."/>
            <person name="Crous P."/>
            <person name="Grigoriev I."/>
        </authorList>
    </citation>
    <scope>NUCLEOTIDE SEQUENCE</scope>
    <source>
        <strain evidence="2">CBS 122368</strain>
    </source>
</reference>
<feature type="compositionally biased region" description="Basic and acidic residues" evidence="1">
    <location>
        <begin position="682"/>
        <end position="691"/>
    </location>
</feature>
<feature type="compositionally biased region" description="Acidic residues" evidence="1">
    <location>
        <begin position="669"/>
        <end position="681"/>
    </location>
</feature>
<dbReference type="GeneID" id="54585224"/>
<sequence length="734" mass="83194">MASEEQRRAFAEYMGNTAAAANQAGAGQQMQNPYAANPYAAAQQYPGPGFSSVSTPPAAFQYPLDFAGDALAKASVSNKLQFPQRVPPAAPTPPAAASALPASNQQQQLGYPMPPPPRPGGYVDLPRNYNAPPQDQQAAGYNVGFQYMNSNGPPQPQVNSGTSTAIAPVNAPGQVAHPRPQETTEHHYQRHAYEGPWPPPDIVPMPGAQRVVSDPAVPVMVCHTCSECGRLRSAGYHRHHPTVPGQPLVLSACRRCKKKAKKKKEKQSAQSYTSVDYPDRTIRIEINDGESRGRARDRVHVVRYRSATPPPTRTAVRSRSQVRVALRDSREERSPPPMLRRKIRTEPRVSSLSPPPDYVRSRRYRSDEPYPAPEPQTRYYRERIVQLSQSPPADRSRPTRFVYQNEDHEEPVLDYRPRSLSPVPVRVRRERRSTEAESRLASHPAPFRTVLPEHRSFMRGSEESISTEDAPRHPASPPPPGILRPSRREREPYPRQMRQSHESTMVEVGGPRVQFGPEPSRRENRHVSESSREQVRRKSRQEEAQHSRSEDYDYYHRHARRGYVEGRSLSPSPPTQSFERLRIRRSPPPDPRSYEEEIRVRHGSPPSRYDEVRVRHVSPPPLPRGRSARQTRDESPESLPYSGYRAFRGRPIEQNPGPSPPPDPRHEDWEDVTESESEGEVVEVRQWRGIDENGQPATFREERRRHLLEPAPPPPTREFPTEPAISHYTYRQAS</sequence>
<dbReference type="EMBL" id="ML987191">
    <property type="protein sequence ID" value="KAF2253016.1"/>
    <property type="molecule type" value="Genomic_DNA"/>
</dbReference>
<evidence type="ECO:0000256" key="1">
    <source>
        <dbReference type="SAM" id="MobiDB-lite"/>
    </source>
</evidence>
<feature type="region of interest" description="Disordered" evidence="1">
    <location>
        <begin position="83"/>
        <end position="115"/>
    </location>
</feature>
<dbReference type="Proteomes" id="UP000800094">
    <property type="component" value="Unassembled WGS sequence"/>
</dbReference>
<name>A0A6A6IRK4_9PLEO</name>
<feature type="compositionally biased region" description="Polar residues" evidence="1">
    <location>
        <begin position="151"/>
        <end position="165"/>
    </location>
</feature>
<evidence type="ECO:0000313" key="2">
    <source>
        <dbReference type="EMBL" id="KAF2253016.1"/>
    </source>
</evidence>
<feature type="compositionally biased region" description="Low complexity" evidence="1">
    <location>
        <begin position="95"/>
        <end position="111"/>
    </location>
</feature>
<feature type="compositionally biased region" description="Basic and acidic residues" evidence="1">
    <location>
        <begin position="325"/>
        <end position="334"/>
    </location>
</feature>
<evidence type="ECO:0000313" key="3">
    <source>
        <dbReference type="Proteomes" id="UP000800094"/>
    </source>
</evidence>
<feature type="compositionally biased region" description="Basic and acidic residues" evidence="1">
    <location>
        <begin position="179"/>
        <end position="193"/>
    </location>
</feature>
<keyword evidence="3" id="KW-1185">Reference proteome</keyword>
<feature type="compositionally biased region" description="Basic and acidic residues" evidence="1">
    <location>
        <begin position="451"/>
        <end position="462"/>
    </location>
</feature>
<organism evidence="2 3">
    <name type="scientific">Trematosphaeria pertusa</name>
    <dbReference type="NCBI Taxonomy" id="390896"/>
    <lineage>
        <taxon>Eukaryota</taxon>
        <taxon>Fungi</taxon>
        <taxon>Dikarya</taxon>
        <taxon>Ascomycota</taxon>
        <taxon>Pezizomycotina</taxon>
        <taxon>Dothideomycetes</taxon>
        <taxon>Pleosporomycetidae</taxon>
        <taxon>Pleosporales</taxon>
        <taxon>Massarineae</taxon>
        <taxon>Trematosphaeriaceae</taxon>
        <taxon>Trematosphaeria</taxon>
    </lineage>
</organism>
<proteinExistence type="predicted"/>
<dbReference type="OrthoDB" id="5415512at2759"/>
<dbReference type="AlphaFoldDB" id="A0A6A6IRK4"/>
<protein>
    <submittedName>
        <fullName evidence="2">Uncharacterized protein</fullName>
    </submittedName>
</protein>
<feature type="compositionally biased region" description="Basic and acidic residues" evidence="1">
    <location>
        <begin position="699"/>
        <end position="708"/>
    </location>
</feature>